<sequence length="721" mass="76318">MKKLLYILFGLVLLVVIAIGVLVAVINPNDFKPLIADEVKKATGRELVIDGDMSWRFWPSLGLSVEKLAFKNPQGFAEPDMLKLDRAEMSVAVMPLMSDTLDIGVVTLYGAHVFIQTLPNGKSNLDGLTGEAQPAQKDTDTAAHEPASSSASEPVEDTGTATAWTIAIGGVDLVDASAIVRDDQTHAVSEISKLNLNVGKLEMGLWVPVEFNVEGKQNAMAFTAKGSTEAMLEKVVMDSQLRKLSLSATLDDASMKLESVSLTADQVALAMPAAIEFSAKGQASDLAFDTSGKVTVTVDKAIEIIRASGIDIATTLAGSTLPRPEMKIGLKGDAVFDNKAQKLTLSQLVANLDELVVDGSASVALADIPAVRFELHSPIINVDAFLGNKQAAAKPTDSTPSKPSESGSGEQAPTGQKAPLSDVEPDLSALKGLDVAGKIAIDQFVANNVKVSDVITTFAVNRGKVTLSQFDAKLYGGTIAAQGSLDATASPARYNVTKGIKNINVQPLLMDAANEDMLSGRGSIDVNVNGVGLSDKRLRTGIAGTVAIDFADGSVDGINIPEMIREAKAALKGKRADYVEETRKTDFSGLTATFNLGKGIASTRNMKMEAPALRIRSEGQTNLVKENLDFDVFVSVVGTSKGQGGKDIDELKDVTIPVEIGGTWQAPSYNLDVKALLTNNKVLEDKVRKEAQRGLEKLLGDKAGDDKVKQAADKLLKGLFN</sequence>
<dbReference type="AlphaFoldDB" id="A0A1E5C2J3"/>
<accession>A0A1E5C2J3</accession>
<reference evidence="3 4" key="1">
    <citation type="journal article" date="2012" name="Science">
        <title>Ecological populations of bacteria act as socially cohesive units of antibiotic production and resistance.</title>
        <authorList>
            <person name="Cordero O.X."/>
            <person name="Wildschutte H."/>
            <person name="Kirkup B."/>
            <person name="Proehl S."/>
            <person name="Ngo L."/>
            <person name="Hussain F."/>
            <person name="Le Roux F."/>
            <person name="Mincer T."/>
            <person name="Polz M.F."/>
        </authorList>
    </citation>
    <scope>NUCLEOTIDE SEQUENCE [LARGE SCALE GENOMIC DNA]</scope>
    <source>
        <strain evidence="3 4">FF-454</strain>
    </source>
</reference>
<dbReference type="Proteomes" id="UP000095039">
    <property type="component" value="Unassembled WGS sequence"/>
</dbReference>
<dbReference type="InterPro" id="IPR007844">
    <property type="entry name" value="AsmA"/>
</dbReference>
<feature type="region of interest" description="Disordered" evidence="1">
    <location>
        <begin position="391"/>
        <end position="422"/>
    </location>
</feature>
<evidence type="ECO:0000313" key="4">
    <source>
        <dbReference type="Proteomes" id="UP000095039"/>
    </source>
</evidence>
<protein>
    <submittedName>
        <fullName evidence="3">AsmA protein</fullName>
    </submittedName>
</protein>
<feature type="domain" description="AsmA" evidence="2">
    <location>
        <begin position="1"/>
        <end position="604"/>
    </location>
</feature>
<keyword evidence="4" id="KW-1185">Reference proteome</keyword>
<proteinExistence type="predicted"/>
<dbReference type="GO" id="GO:0005886">
    <property type="term" value="C:plasma membrane"/>
    <property type="evidence" value="ECO:0007669"/>
    <property type="project" value="TreeGrafter"/>
</dbReference>
<evidence type="ECO:0000313" key="3">
    <source>
        <dbReference type="EMBL" id="OEE59725.1"/>
    </source>
</evidence>
<dbReference type="PANTHER" id="PTHR30441">
    <property type="entry name" value="DUF748 DOMAIN-CONTAINING PROTEIN"/>
    <property type="match status" value="1"/>
</dbReference>
<feature type="compositionally biased region" description="Polar residues" evidence="1">
    <location>
        <begin position="396"/>
        <end position="414"/>
    </location>
</feature>
<organism evidence="3 4">
    <name type="scientific">Enterovibrio norvegicus FF-454</name>
    <dbReference type="NCBI Taxonomy" id="1185651"/>
    <lineage>
        <taxon>Bacteria</taxon>
        <taxon>Pseudomonadati</taxon>
        <taxon>Pseudomonadota</taxon>
        <taxon>Gammaproteobacteria</taxon>
        <taxon>Vibrionales</taxon>
        <taxon>Vibrionaceae</taxon>
        <taxon>Enterovibrio</taxon>
    </lineage>
</organism>
<dbReference type="GO" id="GO:0090313">
    <property type="term" value="P:regulation of protein targeting to membrane"/>
    <property type="evidence" value="ECO:0007669"/>
    <property type="project" value="TreeGrafter"/>
</dbReference>
<evidence type="ECO:0000259" key="2">
    <source>
        <dbReference type="Pfam" id="PF05170"/>
    </source>
</evidence>
<comment type="caution">
    <text evidence="3">The sequence shown here is derived from an EMBL/GenBank/DDBJ whole genome shotgun (WGS) entry which is preliminary data.</text>
</comment>
<dbReference type="RefSeq" id="WP_016960540.1">
    <property type="nucleotide sequence ID" value="NZ_AJWN02000080.1"/>
</dbReference>
<dbReference type="Pfam" id="PF05170">
    <property type="entry name" value="AsmA"/>
    <property type="match status" value="1"/>
</dbReference>
<feature type="region of interest" description="Disordered" evidence="1">
    <location>
        <begin position="125"/>
        <end position="157"/>
    </location>
</feature>
<name>A0A1E5C2J3_9GAMM</name>
<dbReference type="PANTHER" id="PTHR30441:SF4">
    <property type="entry name" value="PROTEIN ASMA"/>
    <property type="match status" value="1"/>
</dbReference>
<gene>
    <name evidence="3" type="ORF">A1OK_13735</name>
</gene>
<evidence type="ECO:0000256" key="1">
    <source>
        <dbReference type="SAM" id="MobiDB-lite"/>
    </source>
</evidence>
<dbReference type="EMBL" id="AJWN02000080">
    <property type="protein sequence ID" value="OEE59725.1"/>
    <property type="molecule type" value="Genomic_DNA"/>
</dbReference>
<dbReference type="InterPro" id="IPR052894">
    <property type="entry name" value="AsmA-related"/>
</dbReference>
<feature type="compositionally biased region" description="Low complexity" evidence="1">
    <location>
        <begin position="144"/>
        <end position="157"/>
    </location>
</feature>